<feature type="region of interest" description="Disordered" evidence="1">
    <location>
        <begin position="1"/>
        <end position="103"/>
    </location>
</feature>
<dbReference type="PROSITE" id="PS50822">
    <property type="entry name" value="PIWI"/>
    <property type="match status" value="1"/>
</dbReference>
<feature type="domain" description="Piwi" evidence="3">
    <location>
        <begin position="675"/>
        <end position="991"/>
    </location>
</feature>
<dbReference type="InterPro" id="IPR003165">
    <property type="entry name" value="Piwi"/>
</dbReference>
<dbReference type="SUPFAM" id="SSF101690">
    <property type="entry name" value="PAZ domain"/>
    <property type="match status" value="1"/>
</dbReference>
<evidence type="ECO:0000259" key="2">
    <source>
        <dbReference type="PROSITE" id="PS50821"/>
    </source>
</evidence>
<dbReference type="Pfam" id="PF16488">
    <property type="entry name" value="ArgoL2"/>
    <property type="match status" value="1"/>
</dbReference>
<dbReference type="Pfam" id="PF02170">
    <property type="entry name" value="PAZ"/>
    <property type="match status" value="1"/>
</dbReference>
<dbReference type="CDD" id="cd04657">
    <property type="entry name" value="Piwi_ago-like"/>
    <property type="match status" value="1"/>
</dbReference>
<dbReference type="SUPFAM" id="SSF53098">
    <property type="entry name" value="Ribonuclease H-like"/>
    <property type="match status" value="1"/>
</dbReference>
<dbReference type="Gene3D" id="3.30.420.10">
    <property type="entry name" value="Ribonuclease H-like superfamily/Ribonuclease H"/>
    <property type="match status" value="1"/>
</dbReference>
<dbReference type="InterPro" id="IPR003100">
    <property type="entry name" value="PAZ_dom"/>
</dbReference>
<dbReference type="Gene3D" id="3.40.50.2300">
    <property type="match status" value="1"/>
</dbReference>
<dbReference type="InterPro" id="IPR032472">
    <property type="entry name" value="ArgoL2"/>
</dbReference>
<gene>
    <name evidence="4" type="ORF">JMJ35_005671</name>
</gene>
<dbReference type="InterPro" id="IPR036085">
    <property type="entry name" value="PAZ_dom_sf"/>
</dbReference>
<reference evidence="4" key="1">
    <citation type="submission" date="2023-03" db="EMBL/GenBank/DDBJ databases">
        <title>Complete genome of Cladonia borealis.</title>
        <authorList>
            <person name="Park H."/>
        </authorList>
    </citation>
    <scope>NUCLEOTIDE SEQUENCE</scope>
    <source>
        <strain evidence="4">ANT050790</strain>
    </source>
</reference>
<dbReference type="EMBL" id="JAFEKC020000012">
    <property type="protein sequence ID" value="KAK0511821.1"/>
    <property type="molecule type" value="Genomic_DNA"/>
</dbReference>
<evidence type="ECO:0008006" key="6">
    <source>
        <dbReference type="Google" id="ProtNLM"/>
    </source>
</evidence>
<dbReference type="Pfam" id="PF02171">
    <property type="entry name" value="Piwi"/>
    <property type="match status" value="1"/>
</dbReference>
<dbReference type="Gene3D" id="2.170.260.10">
    <property type="entry name" value="paz domain"/>
    <property type="match status" value="1"/>
</dbReference>
<feature type="compositionally biased region" description="Basic and acidic residues" evidence="1">
    <location>
        <begin position="33"/>
        <end position="47"/>
    </location>
</feature>
<dbReference type="Pfam" id="PF16486">
    <property type="entry name" value="ArgoN"/>
    <property type="match status" value="1"/>
</dbReference>
<dbReference type="InterPro" id="IPR014811">
    <property type="entry name" value="ArgoL1"/>
</dbReference>
<feature type="domain" description="PAZ" evidence="2">
    <location>
        <begin position="378"/>
        <end position="496"/>
    </location>
</feature>
<dbReference type="CDD" id="cd02846">
    <property type="entry name" value="PAZ_argonaute_like"/>
    <property type="match status" value="1"/>
</dbReference>
<dbReference type="InterPro" id="IPR032474">
    <property type="entry name" value="Argonaute_N"/>
</dbReference>
<comment type="caution">
    <text evidence="4">The sequence shown here is derived from an EMBL/GenBank/DDBJ whole genome shotgun (WGS) entry which is preliminary data.</text>
</comment>
<dbReference type="InterPro" id="IPR045246">
    <property type="entry name" value="Piwi_ago-like"/>
</dbReference>
<dbReference type="GO" id="GO:0003723">
    <property type="term" value="F:RNA binding"/>
    <property type="evidence" value="ECO:0007669"/>
    <property type="project" value="InterPro"/>
</dbReference>
<evidence type="ECO:0000259" key="3">
    <source>
        <dbReference type="PROSITE" id="PS50822"/>
    </source>
</evidence>
<proteinExistence type="predicted"/>
<dbReference type="PANTHER" id="PTHR22891">
    <property type="entry name" value="EUKARYOTIC TRANSLATION INITIATION FACTOR 2C"/>
    <property type="match status" value="1"/>
</dbReference>
<dbReference type="PROSITE" id="PS50821">
    <property type="entry name" value="PAZ"/>
    <property type="match status" value="1"/>
</dbReference>
<dbReference type="SMART" id="SM01163">
    <property type="entry name" value="DUF1785"/>
    <property type="match status" value="1"/>
</dbReference>
<evidence type="ECO:0000256" key="1">
    <source>
        <dbReference type="SAM" id="MobiDB-lite"/>
    </source>
</evidence>
<evidence type="ECO:0000313" key="4">
    <source>
        <dbReference type="EMBL" id="KAK0511821.1"/>
    </source>
</evidence>
<organism evidence="4 5">
    <name type="scientific">Cladonia borealis</name>
    <dbReference type="NCBI Taxonomy" id="184061"/>
    <lineage>
        <taxon>Eukaryota</taxon>
        <taxon>Fungi</taxon>
        <taxon>Dikarya</taxon>
        <taxon>Ascomycota</taxon>
        <taxon>Pezizomycotina</taxon>
        <taxon>Lecanoromycetes</taxon>
        <taxon>OSLEUM clade</taxon>
        <taxon>Lecanoromycetidae</taxon>
        <taxon>Lecanorales</taxon>
        <taxon>Lecanorineae</taxon>
        <taxon>Cladoniaceae</taxon>
        <taxon>Cladonia</taxon>
    </lineage>
</organism>
<protein>
    <recommendedName>
        <fullName evidence="6">Argonaute</fullName>
    </recommendedName>
</protein>
<sequence>MSDRGGRGGRGAPRGQGRGGGGDRGGGGNRGGQRGDRGGQRGDRGGQRGDQGGQRGDRGGAQRGGASRGGGQQYGRLGNDEYTNGPDIYTPSGGETTPSKKVHDKEDAVVASNKGLSLSTLSLNERQLPLRPGYGTLGRVIHLRTNYFAMEIDPNKLIYKYTVDIKAERKKRNEDGMEHEEPKAGRKQRQAFAILFEEPEFRNLHPGLATDYANTVLTSTPLKLGPTKSKVFDFIYRDVEDRVAPPNATRYSFTITEAGTVPTQELLRYLASTTTDPSDFAGKADAVQALNIIVARTPNFEPQVFQSGQNKFYRYPAAQQNYLDLTSGLIAVRGYYSSVRTATARTLLNLNAQTSPFYPACGMIELINSFGPNNGWLNVEKFIQKLRVKTEYLKDKKKQIEVKVKTIQGFSHQRGEIRDERTGKMRRFGNADFDHGSARTIRFDCPEFPRDSPISVQQYFLKKHGMTLRSPDLWVLNCGTADRPVWIPPELCTVMPGQPYRGKLDDRQTTNILNVAARPPAENARRIVGDGQQVVGIRGNGTAALSAFGLSVDTNMIVVFGRVLPTPPLNYKGGSSVQTAQAAWNMRNKQFSVPKPIIRWSFLRLNSTNGPTEFGRAHIDLFKQALRAAGLGQADPVGSQGQQGFSATLDEGNHDANDKTIEAVLRNIANSGIQFLLVILPGKGPVTYNRVKFWADVKFGIHTVCAVNEKVQKEVAKGPGGMQYFANLTLKFNLKNGGANQLLPPEKLGFLRNGDTMLVGIDVTHPAPGSMEGTPSIAAVVSSVNSQYAQWPGSIRCQQSKKEMVSALQEMMEERLEWWIKQNKNMCPRKLLIYRDGVSEGQYQKVLEEELSQIREACTTIYRKYKVALPKINIIVVGKRHHTRFYPTEDKYADMISRVKGNPPNGTVVDRGVTMEKGHDFFLQAHTALQGTAKPAHYVVLLDEMKLGADELQGITHNLCYLWGRATRAVSICPPAYYADILCERGRCYLHKYVAGFHPRGEVFDPNLSPWAKGVHQRLENTMFYV</sequence>
<dbReference type="AlphaFoldDB" id="A0AA39R1R2"/>
<dbReference type="InterPro" id="IPR036397">
    <property type="entry name" value="RNaseH_sf"/>
</dbReference>
<dbReference type="InterPro" id="IPR012337">
    <property type="entry name" value="RNaseH-like_sf"/>
</dbReference>
<feature type="compositionally biased region" description="Gly residues" evidence="1">
    <location>
        <begin position="61"/>
        <end position="73"/>
    </location>
</feature>
<evidence type="ECO:0000313" key="5">
    <source>
        <dbReference type="Proteomes" id="UP001166286"/>
    </source>
</evidence>
<dbReference type="SMART" id="SM00950">
    <property type="entry name" value="Piwi"/>
    <property type="match status" value="1"/>
</dbReference>
<keyword evidence="5" id="KW-1185">Reference proteome</keyword>
<accession>A0AA39R1R2</accession>
<dbReference type="Pfam" id="PF08699">
    <property type="entry name" value="ArgoL1"/>
    <property type="match status" value="1"/>
</dbReference>
<feature type="compositionally biased region" description="Gly residues" evidence="1">
    <location>
        <begin position="8"/>
        <end position="32"/>
    </location>
</feature>
<name>A0AA39R1R2_9LECA</name>
<dbReference type="Proteomes" id="UP001166286">
    <property type="component" value="Unassembled WGS sequence"/>
</dbReference>